<reference evidence="3 4" key="1">
    <citation type="submission" date="2018-10" db="EMBL/GenBank/DDBJ databases">
        <title>Genome sequence of Verticillium nonalfalfae VnAa140.</title>
        <authorList>
            <person name="Stajich J.E."/>
            <person name="Kasson M.T."/>
        </authorList>
    </citation>
    <scope>NUCLEOTIDE SEQUENCE [LARGE SCALE GENOMIC DNA]</scope>
    <source>
        <strain evidence="3 4">VnAa140</strain>
    </source>
</reference>
<evidence type="ECO:0000313" key="4">
    <source>
        <dbReference type="Proteomes" id="UP000267145"/>
    </source>
</evidence>
<feature type="region of interest" description="Disordered" evidence="1">
    <location>
        <begin position="233"/>
        <end position="256"/>
    </location>
</feature>
<evidence type="ECO:0000313" key="3">
    <source>
        <dbReference type="EMBL" id="RNJ59275.1"/>
    </source>
</evidence>
<organism evidence="3 4">
    <name type="scientific">Verticillium nonalfalfae</name>
    <dbReference type="NCBI Taxonomy" id="1051616"/>
    <lineage>
        <taxon>Eukaryota</taxon>
        <taxon>Fungi</taxon>
        <taxon>Dikarya</taxon>
        <taxon>Ascomycota</taxon>
        <taxon>Pezizomycotina</taxon>
        <taxon>Sordariomycetes</taxon>
        <taxon>Hypocreomycetidae</taxon>
        <taxon>Glomerellales</taxon>
        <taxon>Plectosphaerellaceae</taxon>
        <taxon>Verticillium</taxon>
    </lineage>
</organism>
<evidence type="ECO:0000256" key="1">
    <source>
        <dbReference type="SAM" id="MobiDB-lite"/>
    </source>
</evidence>
<comment type="caution">
    <text evidence="3">The sequence shown here is derived from an EMBL/GenBank/DDBJ whole genome shotgun (WGS) entry which is preliminary data.</text>
</comment>
<sequence length="385" mass="43533">MATTVKFALPSGAQYFTPFAVFPVEIRLQIWEAAIFEPGMHFLRIVPNEDQGHVLARVIQGSRRFLLVRAHLAPIFPNPKADNSHYVALAKVLDTLSNTCSEAKRVVQRLLRDPGTLEVNGQPIALTSHAQDIVCLDYLPSDLFYSGCRISHDFRCPGLDKIRHLAVRYCHKWETVVLLCEACGGSHMRETTKNHPVHAYQFLARQCPNLETFYLIDYLILRKEANEAAGQLSNLDRKPVTGHSSDGQVPPPVQTRDQDDWLVQSRVFETLDWIQKSFRRYAVESTTTRHRHSRPLQVQFKVLSCEWDVVQATAAPRPKIVAQRKGNNKRMFAGDATEPARKSARSTSNQSMTTVSVPCSQRMGFVFGQGEHHDFVFGRGGRRGQ</sequence>
<protein>
    <recommendedName>
        <fullName evidence="2">2EXR domain-containing protein</fullName>
    </recommendedName>
</protein>
<dbReference type="STRING" id="1051616.A0A3M9YGG7"/>
<evidence type="ECO:0000259" key="2">
    <source>
        <dbReference type="Pfam" id="PF20150"/>
    </source>
</evidence>
<dbReference type="AlphaFoldDB" id="A0A3M9YGG7"/>
<dbReference type="Pfam" id="PF20150">
    <property type="entry name" value="2EXR"/>
    <property type="match status" value="1"/>
</dbReference>
<dbReference type="RefSeq" id="XP_028497433.1">
    <property type="nucleotide sequence ID" value="XM_028637225.1"/>
</dbReference>
<gene>
    <name evidence="3" type="ORF">D7B24_003031</name>
</gene>
<keyword evidence="4" id="KW-1185">Reference proteome</keyword>
<accession>A0A3M9YGG7</accession>
<dbReference type="Proteomes" id="UP000267145">
    <property type="component" value="Unassembled WGS sequence"/>
</dbReference>
<dbReference type="InterPro" id="IPR045518">
    <property type="entry name" value="2EXR"/>
</dbReference>
<dbReference type="GeneID" id="39606720"/>
<feature type="domain" description="2EXR" evidence="2">
    <location>
        <begin position="16"/>
        <end position="110"/>
    </location>
</feature>
<feature type="region of interest" description="Disordered" evidence="1">
    <location>
        <begin position="333"/>
        <end position="353"/>
    </location>
</feature>
<name>A0A3M9YGG7_9PEZI</name>
<proteinExistence type="predicted"/>
<dbReference type="EMBL" id="RBVV01000018">
    <property type="protein sequence ID" value="RNJ59275.1"/>
    <property type="molecule type" value="Genomic_DNA"/>
</dbReference>